<keyword evidence="3" id="KW-1185">Reference proteome</keyword>
<reference evidence="2" key="1">
    <citation type="submission" date="2022-11" db="EMBL/GenBank/DDBJ databases">
        <title>Minimal conservation of predation-associated metabolite biosynthetic gene clusters underscores biosynthetic potential of Myxococcota including descriptions for ten novel species: Archangium lansinium sp. nov., Myxococcus landrumus sp. nov., Nannocystis bai.</title>
        <authorList>
            <person name="Ahearne A."/>
            <person name="Stevens C."/>
            <person name="Dowd S."/>
        </authorList>
    </citation>
    <scope>NUCLEOTIDE SEQUENCE</scope>
    <source>
        <strain evidence="2">Fl3</strain>
    </source>
</reference>
<name>A0ABY7H313_9BACT</name>
<dbReference type="Proteomes" id="UP001164459">
    <property type="component" value="Chromosome"/>
</dbReference>
<dbReference type="RefSeq" id="WP_269035996.1">
    <property type="nucleotide sequence ID" value="NZ_CP114040.1"/>
</dbReference>
<dbReference type="EMBL" id="CP114040">
    <property type="protein sequence ID" value="WAS93653.1"/>
    <property type="molecule type" value="Genomic_DNA"/>
</dbReference>
<gene>
    <name evidence="2" type="ORF">O0S08_46570</name>
</gene>
<protein>
    <submittedName>
        <fullName evidence="2">Uncharacterized protein</fullName>
    </submittedName>
</protein>
<sequence length="241" mass="26277">MNTPRFTREPARNPAHGDWDPHLPLPPGLVALELGLVVGPVLEDIDYITDYSGPSGDDPQLRRYRALVDVLPADALVTWRARLVALLAALLEPGESWYLFVAGPLPPDFSEANEIFVGRVLAGDFELNGAFAILEVTADDLAAHAVLFGAWDHVAGLVAAEGQLPAVLARLSLAEALPTGQRYRPGSPFRVRDTSALERILGLGRLFFEETDNGTRLRLVTTADAAPELRSRLERITDDLR</sequence>
<evidence type="ECO:0000313" key="3">
    <source>
        <dbReference type="Proteomes" id="UP001164459"/>
    </source>
</evidence>
<feature type="region of interest" description="Disordered" evidence="1">
    <location>
        <begin position="1"/>
        <end position="20"/>
    </location>
</feature>
<accession>A0ABY7H313</accession>
<proteinExistence type="predicted"/>
<evidence type="ECO:0000256" key="1">
    <source>
        <dbReference type="SAM" id="MobiDB-lite"/>
    </source>
</evidence>
<organism evidence="2 3">
    <name type="scientific">Nannocystis punicea</name>
    <dbReference type="NCBI Taxonomy" id="2995304"/>
    <lineage>
        <taxon>Bacteria</taxon>
        <taxon>Pseudomonadati</taxon>
        <taxon>Myxococcota</taxon>
        <taxon>Polyangia</taxon>
        <taxon>Nannocystales</taxon>
        <taxon>Nannocystaceae</taxon>
        <taxon>Nannocystis</taxon>
    </lineage>
</organism>
<evidence type="ECO:0000313" key="2">
    <source>
        <dbReference type="EMBL" id="WAS93653.1"/>
    </source>
</evidence>